<comment type="caution">
    <text evidence="9">The sequence shown here is derived from an EMBL/GenBank/DDBJ whole genome shotgun (WGS) entry which is preliminary data.</text>
</comment>
<feature type="domain" description="Major facilitator superfamily (MFS) profile" evidence="8">
    <location>
        <begin position="45"/>
        <end position="550"/>
    </location>
</feature>
<dbReference type="RefSeq" id="XP_056507131.1">
    <property type="nucleotide sequence ID" value="XM_056660633.1"/>
</dbReference>
<dbReference type="EMBL" id="JAPMSZ010000012">
    <property type="protein sequence ID" value="KAJ5081844.1"/>
    <property type="molecule type" value="Genomic_DNA"/>
</dbReference>
<feature type="region of interest" description="Disordered" evidence="6">
    <location>
        <begin position="1"/>
        <end position="28"/>
    </location>
</feature>
<feature type="transmembrane region" description="Helical" evidence="7">
    <location>
        <begin position="451"/>
        <end position="472"/>
    </location>
</feature>
<evidence type="ECO:0000256" key="4">
    <source>
        <dbReference type="ARBA" id="ARBA00022989"/>
    </source>
</evidence>
<dbReference type="PROSITE" id="PS50850">
    <property type="entry name" value="MFS"/>
    <property type="match status" value="1"/>
</dbReference>
<feature type="transmembrane region" description="Helical" evidence="7">
    <location>
        <begin position="326"/>
        <end position="347"/>
    </location>
</feature>
<dbReference type="GO" id="GO:0022857">
    <property type="term" value="F:transmembrane transporter activity"/>
    <property type="evidence" value="ECO:0007669"/>
    <property type="project" value="InterPro"/>
</dbReference>
<dbReference type="InterPro" id="IPR020846">
    <property type="entry name" value="MFS_dom"/>
</dbReference>
<keyword evidence="5 7" id="KW-0472">Membrane</keyword>
<keyword evidence="4 7" id="KW-1133">Transmembrane helix</keyword>
<organism evidence="9 10">
    <name type="scientific">Penicillium alfredii</name>
    <dbReference type="NCBI Taxonomy" id="1506179"/>
    <lineage>
        <taxon>Eukaryota</taxon>
        <taxon>Fungi</taxon>
        <taxon>Dikarya</taxon>
        <taxon>Ascomycota</taxon>
        <taxon>Pezizomycotina</taxon>
        <taxon>Eurotiomycetes</taxon>
        <taxon>Eurotiomycetidae</taxon>
        <taxon>Eurotiales</taxon>
        <taxon>Aspergillaceae</taxon>
        <taxon>Penicillium</taxon>
    </lineage>
</organism>
<evidence type="ECO:0000256" key="3">
    <source>
        <dbReference type="ARBA" id="ARBA00022692"/>
    </source>
</evidence>
<feature type="transmembrane region" description="Helical" evidence="7">
    <location>
        <begin position="135"/>
        <end position="156"/>
    </location>
</feature>
<feature type="transmembrane region" description="Helical" evidence="7">
    <location>
        <begin position="289"/>
        <end position="306"/>
    </location>
</feature>
<name>A0A9W9EHE2_9EURO</name>
<feature type="region of interest" description="Disordered" evidence="6">
    <location>
        <begin position="551"/>
        <end position="579"/>
    </location>
</feature>
<dbReference type="SUPFAM" id="SSF103473">
    <property type="entry name" value="MFS general substrate transporter"/>
    <property type="match status" value="1"/>
</dbReference>
<dbReference type="PANTHER" id="PTHR23501:SF201">
    <property type="entry name" value="MFS AFLATOXIN EFFLUX PUMP"/>
    <property type="match status" value="1"/>
</dbReference>
<feature type="transmembrane region" description="Helical" evidence="7">
    <location>
        <begin position="391"/>
        <end position="413"/>
    </location>
</feature>
<proteinExistence type="inferred from homology"/>
<feature type="compositionally biased region" description="Polar residues" evidence="6">
    <location>
        <begin position="15"/>
        <end position="25"/>
    </location>
</feature>
<keyword evidence="3 7" id="KW-0812">Transmembrane</keyword>
<feature type="transmembrane region" description="Helical" evidence="7">
    <location>
        <begin position="259"/>
        <end position="277"/>
    </location>
</feature>
<comment type="subcellular location">
    <subcellularLocation>
        <location evidence="1">Membrane</location>
        <topology evidence="1">Multi-pass membrane protein</topology>
    </subcellularLocation>
</comment>
<dbReference type="CDD" id="cd17502">
    <property type="entry name" value="MFS_Azr1_MDR_like"/>
    <property type="match status" value="1"/>
</dbReference>
<feature type="transmembrane region" description="Helical" evidence="7">
    <location>
        <begin position="168"/>
        <end position="190"/>
    </location>
</feature>
<feature type="transmembrane region" description="Helical" evidence="7">
    <location>
        <begin position="39"/>
        <end position="58"/>
    </location>
</feature>
<sequence>MANPQPTETSHQHPNKNNNASTDQDAAQKTKSEEHIVTGLRLAFIMAAILSAMFLVSLDRTIIATAVPAISDQFYAIDDIGWYASAYLVTSSATQLLWGHIYTFYSTKTLFLTAVIVFEAGSALCGGAPSSNAFIVGRAIAGIGSAGIFNGATVIVSQILPLHKRPMFIGLMGSTFGVSSIIGPLLGGAFTDRVTWRWCFYIKWAIYPDRTTTMVMLILPSSSLPIGCVSLIVIVLCLRAPPRSTTATFKRQFIRLDPLGTILFLPGVVCFLLALQWGGATYSWSNKRIIALLVLAGVLLVAFGAVQSWRREDATIPPRIIKQRSIAAGAVYTSCLSGAMISMLYTLPLWFQGVKGTSAVQSGLDNIPMVLSLVVASILSGAAITRLGHYVPFMFMASTLMATGAGLITTFTVDTRHPAWIGYQVLFGLGLGCGMQQPAMAAQTVLDQADVSIGIAIMFLFQSLGGAIWVSVSQNLFTNYLASALPGISGINVAAVLSSGATQLAQTVPPDKLSAVLTVYNAALHRAFILPVALACFMVVPALGMEWRNVKRESEKRKEEARQKDNHSEKTEKREISDV</sequence>
<keyword evidence="10" id="KW-1185">Reference proteome</keyword>
<dbReference type="PANTHER" id="PTHR23501">
    <property type="entry name" value="MAJOR FACILITATOR SUPERFAMILY"/>
    <property type="match status" value="1"/>
</dbReference>
<dbReference type="Pfam" id="PF07690">
    <property type="entry name" value="MFS_1"/>
    <property type="match status" value="1"/>
</dbReference>
<dbReference type="InterPro" id="IPR036259">
    <property type="entry name" value="MFS_trans_sf"/>
</dbReference>
<comment type="similarity">
    <text evidence="2">Belongs to the tachykinin family.</text>
</comment>
<reference evidence="9" key="2">
    <citation type="journal article" date="2023" name="IMA Fungus">
        <title>Comparative genomic study of the Penicillium genus elucidates a diverse pangenome and 15 lateral gene transfer events.</title>
        <authorList>
            <person name="Petersen C."/>
            <person name="Sorensen T."/>
            <person name="Nielsen M.R."/>
            <person name="Sondergaard T.E."/>
            <person name="Sorensen J.L."/>
            <person name="Fitzpatrick D.A."/>
            <person name="Frisvad J.C."/>
            <person name="Nielsen K.L."/>
        </authorList>
    </citation>
    <scope>NUCLEOTIDE SEQUENCE</scope>
    <source>
        <strain evidence="9">IBT 34128</strain>
    </source>
</reference>
<dbReference type="Proteomes" id="UP001141434">
    <property type="component" value="Unassembled WGS sequence"/>
</dbReference>
<gene>
    <name evidence="9" type="ORF">NUU61_010108</name>
</gene>
<evidence type="ECO:0000256" key="6">
    <source>
        <dbReference type="SAM" id="MobiDB-lite"/>
    </source>
</evidence>
<evidence type="ECO:0000256" key="2">
    <source>
        <dbReference type="ARBA" id="ARBA00007518"/>
    </source>
</evidence>
<evidence type="ECO:0000256" key="5">
    <source>
        <dbReference type="ARBA" id="ARBA00023136"/>
    </source>
</evidence>
<feature type="transmembrane region" description="Helical" evidence="7">
    <location>
        <begin position="214"/>
        <end position="238"/>
    </location>
</feature>
<feature type="transmembrane region" description="Helical" evidence="7">
    <location>
        <begin position="367"/>
        <end position="384"/>
    </location>
</feature>
<accession>A0A9W9EHE2</accession>
<evidence type="ECO:0000259" key="8">
    <source>
        <dbReference type="PROSITE" id="PS50850"/>
    </source>
</evidence>
<evidence type="ECO:0000256" key="1">
    <source>
        <dbReference type="ARBA" id="ARBA00004141"/>
    </source>
</evidence>
<evidence type="ECO:0000256" key="7">
    <source>
        <dbReference type="SAM" id="Phobius"/>
    </source>
</evidence>
<reference evidence="9" key="1">
    <citation type="submission" date="2022-11" db="EMBL/GenBank/DDBJ databases">
        <authorList>
            <person name="Petersen C."/>
        </authorList>
    </citation>
    <scope>NUCLEOTIDE SEQUENCE</scope>
    <source>
        <strain evidence="9">IBT 34128</strain>
    </source>
</reference>
<protein>
    <recommendedName>
        <fullName evidence="8">Major facilitator superfamily (MFS) profile domain-containing protein</fullName>
    </recommendedName>
</protein>
<dbReference type="FunFam" id="1.20.1250.20:FF:000196">
    <property type="entry name" value="MFS toxin efflux pump (AflT)"/>
    <property type="match status" value="1"/>
</dbReference>
<dbReference type="GeneID" id="81399802"/>
<dbReference type="GO" id="GO:0005886">
    <property type="term" value="C:plasma membrane"/>
    <property type="evidence" value="ECO:0007669"/>
    <property type="project" value="TreeGrafter"/>
</dbReference>
<evidence type="ECO:0000313" key="10">
    <source>
        <dbReference type="Proteomes" id="UP001141434"/>
    </source>
</evidence>
<dbReference type="Gene3D" id="1.20.1250.20">
    <property type="entry name" value="MFS general substrate transporter like domains"/>
    <property type="match status" value="2"/>
</dbReference>
<dbReference type="AlphaFoldDB" id="A0A9W9EHE2"/>
<dbReference type="InterPro" id="IPR011701">
    <property type="entry name" value="MFS"/>
</dbReference>
<dbReference type="InterPro" id="IPR013055">
    <property type="entry name" value="Tachy_Neuro_lke_CS"/>
</dbReference>
<evidence type="ECO:0000313" key="9">
    <source>
        <dbReference type="EMBL" id="KAJ5081844.1"/>
    </source>
</evidence>
<dbReference type="PROSITE" id="PS00267">
    <property type="entry name" value="TACHYKININ"/>
    <property type="match status" value="1"/>
</dbReference>
<dbReference type="OrthoDB" id="10021397at2759"/>
<feature type="transmembrane region" description="Helical" evidence="7">
    <location>
        <begin position="527"/>
        <end position="547"/>
    </location>
</feature>